<feature type="compositionally biased region" description="Acidic residues" evidence="1">
    <location>
        <begin position="9"/>
        <end position="21"/>
    </location>
</feature>
<feature type="region of interest" description="Disordered" evidence="1">
    <location>
        <begin position="1"/>
        <end position="28"/>
    </location>
</feature>
<dbReference type="Proteomes" id="UP001415857">
    <property type="component" value="Unassembled WGS sequence"/>
</dbReference>
<proteinExistence type="predicted"/>
<protein>
    <submittedName>
        <fullName evidence="2">Uncharacterized protein</fullName>
    </submittedName>
</protein>
<evidence type="ECO:0000256" key="1">
    <source>
        <dbReference type="SAM" id="MobiDB-lite"/>
    </source>
</evidence>
<evidence type="ECO:0000313" key="2">
    <source>
        <dbReference type="EMBL" id="KAK9283953.1"/>
    </source>
</evidence>
<name>A0AAP0RSF1_LIQFO</name>
<comment type="caution">
    <text evidence="2">The sequence shown here is derived from an EMBL/GenBank/DDBJ whole genome shotgun (WGS) entry which is preliminary data.</text>
</comment>
<keyword evidence="3" id="KW-1185">Reference proteome</keyword>
<evidence type="ECO:0000313" key="3">
    <source>
        <dbReference type="Proteomes" id="UP001415857"/>
    </source>
</evidence>
<gene>
    <name evidence="2" type="ORF">L1049_012211</name>
</gene>
<dbReference type="AlphaFoldDB" id="A0AAP0RSF1"/>
<accession>A0AAP0RSF1</accession>
<feature type="region of interest" description="Disordered" evidence="1">
    <location>
        <begin position="122"/>
        <end position="150"/>
    </location>
</feature>
<organism evidence="2 3">
    <name type="scientific">Liquidambar formosana</name>
    <name type="common">Formosan gum</name>
    <dbReference type="NCBI Taxonomy" id="63359"/>
    <lineage>
        <taxon>Eukaryota</taxon>
        <taxon>Viridiplantae</taxon>
        <taxon>Streptophyta</taxon>
        <taxon>Embryophyta</taxon>
        <taxon>Tracheophyta</taxon>
        <taxon>Spermatophyta</taxon>
        <taxon>Magnoliopsida</taxon>
        <taxon>eudicotyledons</taxon>
        <taxon>Gunneridae</taxon>
        <taxon>Pentapetalae</taxon>
        <taxon>Saxifragales</taxon>
        <taxon>Altingiaceae</taxon>
        <taxon>Liquidambar</taxon>
    </lineage>
</organism>
<dbReference type="EMBL" id="JBBPBK010000006">
    <property type="protein sequence ID" value="KAK9283953.1"/>
    <property type="molecule type" value="Genomic_DNA"/>
</dbReference>
<reference evidence="2 3" key="1">
    <citation type="journal article" date="2024" name="Plant J.">
        <title>Genome sequences and population genomics reveal climatic adaptation and genomic divergence between two closely related sweetgum species.</title>
        <authorList>
            <person name="Xu W.Q."/>
            <person name="Ren C.Q."/>
            <person name="Zhang X.Y."/>
            <person name="Comes H.P."/>
            <person name="Liu X.H."/>
            <person name="Li Y.G."/>
            <person name="Kettle C.J."/>
            <person name="Jalonen R."/>
            <person name="Gaisberger H."/>
            <person name="Ma Y.Z."/>
            <person name="Qiu Y.X."/>
        </authorList>
    </citation>
    <scope>NUCLEOTIDE SEQUENCE [LARGE SCALE GENOMIC DNA]</scope>
    <source>
        <strain evidence="2">Hangzhou</strain>
    </source>
</reference>
<feature type="region of interest" description="Disordered" evidence="1">
    <location>
        <begin position="270"/>
        <end position="292"/>
    </location>
</feature>
<sequence length="326" mass="35619">MRTTAWRIDDEDDSKDDDDSEANNNNTYQRFVNPERRRNSCFAISIFILPLAQSLSSRLSSLPLSLLPASGDGTTGTVGIPPSPARNFTPYVFSPSALPLPVDSTRQSGSTTHRQHAMTVRWCSHHSSTARDGPAPPPIDSMRRKSGGSPRNAIFNDHSTSPTTSGGAVVAGAFEGSSGGTAAAAAAAEQQQRWIWHLCACDGGGGTAGVHETQIWDEEGEREWNGRRGERRESGSGGAAATVDLAPLRLRRWWGNCWCADLGRRRLGRVERSQGEERRESGTAGRGETREMERNELKWGGIRFCPQNFKQNAAFSCVLHLNGKRR</sequence>